<sequence>MGGREGTSPIGAPVPTITFPLLCRGNKVDFQWAQLSSAAVGRTQAKVEQSIIQAHRTHNHRIRSVNSYLHPPWGNNSALNAGVSAPFGGARAASTSMRTIRIIRTLYGARPVVAAPVMVIGAGAEVGVGVVMRGEIGITDTGRVVVATPMSITKARQGAGGAGEDEGAVLVLSGSGENGWTVKRWLADGLSSTWSFSATQSNPTD</sequence>
<protein>
    <submittedName>
        <fullName evidence="1">Uncharacterized protein</fullName>
    </submittedName>
</protein>
<dbReference type="Proteomes" id="UP000294933">
    <property type="component" value="Unassembled WGS sequence"/>
</dbReference>
<proteinExistence type="predicted"/>
<dbReference type="EMBL" id="ML170200">
    <property type="protein sequence ID" value="TDL19084.1"/>
    <property type="molecule type" value="Genomic_DNA"/>
</dbReference>
<dbReference type="VEuPathDB" id="FungiDB:BD410DRAFT_449856"/>
<accession>A0A4Y7PUJ4</accession>
<name>A0A4Y7PUJ4_9AGAM</name>
<evidence type="ECO:0000313" key="2">
    <source>
        <dbReference type="Proteomes" id="UP000294933"/>
    </source>
</evidence>
<evidence type="ECO:0000313" key="1">
    <source>
        <dbReference type="EMBL" id="TDL19084.1"/>
    </source>
</evidence>
<reference evidence="1 2" key="1">
    <citation type="submission" date="2018-06" db="EMBL/GenBank/DDBJ databases">
        <title>A transcriptomic atlas of mushroom development highlights an independent origin of complex multicellularity.</title>
        <authorList>
            <consortium name="DOE Joint Genome Institute"/>
            <person name="Krizsan K."/>
            <person name="Almasi E."/>
            <person name="Merenyi Z."/>
            <person name="Sahu N."/>
            <person name="Viragh M."/>
            <person name="Koszo T."/>
            <person name="Mondo S."/>
            <person name="Kiss B."/>
            <person name="Balint B."/>
            <person name="Kues U."/>
            <person name="Barry K."/>
            <person name="Hegedus J.C."/>
            <person name="Henrissat B."/>
            <person name="Johnson J."/>
            <person name="Lipzen A."/>
            <person name="Ohm R."/>
            <person name="Nagy I."/>
            <person name="Pangilinan J."/>
            <person name="Yan J."/>
            <person name="Xiong Y."/>
            <person name="Grigoriev I.V."/>
            <person name="Hibbett D.S."/>
            <person name="Nagy L.G."/>
        </authorList>
    </citation>
    <scope>NUCLEOTIDE SEQUENCE [LARGE SCALE GENOMIC DNA]</scope>
    <source>
        <strain evidence="1 2">SZMC22713</strain>
    </source>
</reference>
<dbReference type="AlphaFoldDB" id="A0A4Y7PUJ4"/>
<gene>
    <name evidence="1" type="ORF">BD410DRAFT_449856</name>
</gene>
<organism evidence="1 2">
    <name type="scientific">Rickenella mellea</name>
    <dbReference type="NCBI Taxonomy" id="50990"/>
    <lineage>
        <taxon>Eukaryota</taxon>
        <taxon>Fungi</taxon>
        <taxon>Dikarya</taxon>
        <taxon>Basidiomycota</taxon>
        <taxon>Agaricomycotina</taxon>
        <taxon>Agaricomycetes</taxon>
        <taxon>Hymenochaetales</taxon>
        <taxon>Rickenellaceae</taxon>
        <taxon>Rickenella</taxon>
    </lineage>
</organism>
<keyword evidence="2" id="KW-1185">Reference proteome</keyword>